<dbReference type="SUPFAM" id="SSF53756">
    <property type="entry name" value="UDP-Glycosyltransferase/glycogen phosphorylase"/>
    <property type="match status" value="1"/>
</dbReference>
<evidence type="ECO:0000313" key="8">
    <source>
        <dbReference type="Proteomes" id="UP000787472"/>
    </source>
</evidence>
<gene>
    <name evidence="7" type="ORF">G8770_18115</name>
</gene>
<dbReference type="InterPro" id="IPR001296">
    <property type="entry name" value="Glyco_trans_1"/>
</dbReference>
<organism evidence="7 8">
    <name type="scientific">Pseudomaricurvus hydrocarbonicus</name>
    <dbReference type="NCBI Taxonomy" id="1470433"/>
    <lineage>
        <taxon>Bacteria</taxon>
        <taxon>Pseudomonadati</taxon>
        <taxon>Pseudomonadota</taxon>
        <taxon>Gammaproteobacteria</taxon>
        <taxon>Cellvibrionales</taxon>
        <taxon>Cellvibrionaceae</taxon>
        <taxon>Pseudomaricurvus</taxon>
    </lineage>
</organism>
<keyword evidence="8" id="KW-1185">Reference proteome</keyword>
<evidence type="ECO:0000256" key="1">
    <source>
        <dbReference type="ARBA" id="ARBA00001478"/>
    </source>
</evidence>
<dbReference type="RefSeq" id="WP_167190225.1">
    <property type="nucleotide sequence ID" value="NZ_JAAONZ010000017.1"/>
</dbReference>
<name>A0A9E5MND4_9GAMM</name>
<evidence type="ECO:0000259" key="5">
    <source>
        <dbReference type="Pfam" id="PF00534"/>
    </source>
</evidence>
<reference evidence="7" key="1">
    <citation type="submission" date="2020-03" db="EMBL/GenBank/DDBJ databases">
        <authorList>
            <person name="Guo F."/>
        </authorList>
    </citation>
    <scope>NUCLEOTIDE SEQUENCE</scope>
    <source>
        <strain evidence="7">JCM 30134</strain>
    </source>
</reference>
<dbReference type="CDD" id="cd03791">
    <property type="entry name" value="GT5_Glycogen_synthase_DULL1-like"/>
    <property type="match status" value="1"/>
</dbReference>
<dbReference type="PANTHER" id="PTHR45825:SF11">
    <property type="entry name" value="ALPHA AMYLASE DOMAIN-CONTAINING PROTEIN"/>
    <property type="match status" value="1"/>
</dbReference>
<dbReference type="Gene3D" id="3.40.50.2000">
    <property type="entry name" value="Glycogen Phosphorylase B"/>
    <property type="match status" value="2"/>
</dbReference>
<dbReference type="GO" id="GO:0005829">
    <property type="term" value="C:cytosol"/>
    <property type="evidence" value="ECO:0007669"/>
    <property type="project" value="TreeGrafter"/>
</dbReference>
<dbReference type="GO" id="GO:0005978">
    <property type="term" value="P:glycogen biosynthetic process"/>
    <property type="evidence" value="ECO:0007669"/>
    <property type="project" value="TreeGrafter"/>
</dbReference>
<dbReference type="Pfam" id="PF00534">
    <property type="entry name" value="Glycos_transf_1"/>
    <property type="match status" value="1"/>
</dbReference>
<proteinExistence type="predicted"/>
<dbReference type="AlphaFoldDB" id="A0A9E5MND4"/>
<dbReference type="Pfam" id="PF08323">
    <property type="entry name" value="Glyco_transf_5"/>
    <property type="match status" value="1"/>
</dbReference>
<dbReference type="PANTHER" id="PTHR45825">
    <property type="entry name" value="GRANULE-BOUND STARCH SYNTHASE 1, CHLOROPLASTIC/AMYLOPLASTIC"/>
    <property type="match status" value="1"/>
</dbReference>
<comment type="catalytic activity">
    <reaction evidence="1">
        <text>[(1-&gt;4)-alpha-D-glucosyl](n) + ADP-alpha-D-glucose = [(1-&gt;4)-alpha-D-glucosyl](n+1) + ADP + H(+)</text>
        <dbReference type="Rhea" id="RHEA:18189"/>
        <dbReference type="Rhea" id="RHEA-COMP:9584"/>
        <dbReference type="Rhea" id="RHEA-COMP:9587"/>
        <dbReference type="ChEBI" id="CHEBI:15378"/>
        <dbReference type="ChEBI" id="CHEBI:15444"/>
        <dbReference type="ChEBI" id="CHEBI:57498"/>
        <dbReference type="ChEBI" id="CHEBI:456216"/>
        <dbReference type="EC" id="2.4.1.21"/>
    </reaction>
</comment>
<feature type="domain" description="Starch synthase catalytic" evidence="6">
    <location>
        <begin position="2"/>
        <end position="264"/>
    </location>
</feature>
<comment type="caution">
    <text evidence="7">The sequence shown here is derived from an EMBL/GenBank/DDBJ whole genome shotgun (WGS) entry which is preliminary data.</text>
</comment>
<evidence type="ECO:0000256" key="3">
    <source>
        <dbReference type="ARBA" id="ARBA00022676"/>
    </source>
</evidence>
<dbReference type="GO" id="GO:0009011">
    <property type="term" value="F:alpha-1,4-glucan glucosyltransferase (ADP-glucose donor) activity"/>
    <property type="evidence" value="ECO:0007669"/>
    <property type="project" value="UniProtKB-EC"/>
</dbReference>
<dbReference type="EMBL" id="JAAONZ010000017">
    <property type="protein sequence ID" value="NHO67464.1"/>
    <property type="molecule type" value="Genomic_DNA"/>
</dbReference>
<dbReference type="InterPro" id="IPR013534">
    <property type="entry name" value="Starch_synth_cat_dom"/>
</dbReference>
<evidence type="ECO:0000256" key="2">
    <source>
        <dbReference type="ARBA" id="ARBA00012588"/>
    </source>
</evidence>
<keyword evidence="4" id="KW-0808">Transferase</keyword>
<accession>A0A9E5MND4</accession>
<keyword evidence="3" id="KW-0328">Glycosyltransferase</keyword>
<evidence type="ECO:0000259" key="6">
    <source>
        <dbReference type="Pfam" id="PF08323"/>
    </source>
</evidence>
<dbReference type="EC" id="2.4.1.21" evidence="2"/>
<dbReference type="Proteomes" id="UP000787472">
    <property type="component" value="Unassembled WGS sequence"/>
</dbReference>
<protein>
    <recommendedName>
        <fullName evidence="2">starch synthase</fullName>
        <ecNumber evidence="2">2.4.1.21</ecNumber>
    </recommendedName>
</protein>
<evidence type="ECO:0000313" key="7">
    <source>
        <dbReference type="EMBL" id="NHO67464.1"/>
    </source>
</evidence>
<evidence type="ECO:0000256" key="4">
    <source>
        <dbReference type="ARBA" id="ARBA00022679"/>
    </source>
</evidence>
<sequence length="522" mass="57798">MKILMVAAENGALPGGKVGGIGDVIRDIPQALAKQGHEVDVVIPGYQRFSHMPEAIRVGSVDVTFGGVSEHVELFHIARHPVHNNLRCWVLDHPLFSPCEPGRIYCDDPADSPFARDASKFALFCAAVAQGLKEQLWGDLDVVHLHDWHTALVALLLRCHPEFRAQAKTRLVYTIHNLSLQGIRPQAGHDSSLQSWFPELTAGTLEGFAVQDPRYGDCINPMRIGINLCDKVQAVSPTYAREIQAPSNSQYGFVGGEGLEDDLRSAAASHRLVGILNGCDYPSTAAAPTQLEALTALIDQQLQQWLVQTPFVDSGYFMALRRLDQWRNSWLTQPPDMVVTSVGRLTDQKVSLLFGRKDGRYILEYLLEQLHGFGVLVVLGSGDPVHEQQMTEVMASYDNLLFLRGYSEGLPDAIYSCGDLFLMPSSFEPCGISQMLAMRAGQPCLVHHVGGLVDTVTDGYNGFAFNGPNTEAKQDGLIQRFADALQLFRSDAEKWQQLCEQAASTRFLWSTIAREYVEKLYR</sequence>
<feature type="domain" description="Glycosyl transferase family 1" evidence="5">
    <location>
        <begin position="366"/>
        <end position="481"/>
    </location>
</feature>